<reference evidence="2" key="1">
    <citation type="submission" date="2017-09" db="EMBL/GenBank/DDBJ databases">
        <title>Depth-based differentiation of microbial function through sediment-hosted aquifers and enrichment of novel symbionts in the deep terrestrial subsurface.</title>
        <authorList>
            <person name="Probst A.J."/>
            <person name="Ladd B."/>
            <person name="Jarett J.K."/>
            <person name="Geller-Mcgrath D.E."/>
            <person name="Sieber C.M.K."/>
            <person name="Emerson J.B."/>
            <person name="Anantharaman K."/>
            <person name="Thomas B.C."/>
            <person name="Malmstrom R."/>
            <person name="Stieglmeier M."/>
            <person name="Klingl A."/>
            <person name="Woyke T."/>
            <person name="Ryan C.M."/>
            <person name="Banfield J.F."/>
        </authorList>
    </citation>
    <scope>NUCLEOTIDE SEQUENCE [LARGE SCALE GENOMIC DNA]</scope>
</reference>
<dbReference type="InterPro" id="IPR029068">
    <property type="entry name" value="Glyas_Bleomycin-R_OHBP_Dase"/>
</dbReference>
<gene>
    <name evidence="1" type="ORF">COU86_00815</name>
</gene>
<comment type="caution">
    <text evidence="1">The sequence shown here is derived from an EMBL/GenBank/DDBJ whole genome shotgun (WGS) entry which is preliminary data.</text>
</comment>
<evidence type="ECO:0000313" key="1">
    <source>
        <dbReference type="EMBL" id="PJE61158.1"/>
    </source>
</evidence>
<dbReference type="AlphaFoldDB" id="A0A2M8KML8"/>
<dbReference type="Proteomes" id="UP000231434">
    <property type="component" value="Unassembled WGS sequence"/>
</dbReference>
<dbReference type="Gene3D" id="3.10.180.10">
    <property type="entry name" value="2,3-Dihydroxybiphenyl 1,2-Dioxygenase, domain 1"/>
    <property type="match status" value="1"/>
</dbReference>
<dbReference type="EMBL" id="PFEB01000007">
    <property type="protein sequence ID" value="PJE61158.1"/>
    <property type="molecule type" value="Genomic_DNA"/>
</dbReference>
<evidence type="ECO:0008006" key="3">
    <source>
        <dbReference type="Google" id="ProtNLM"/>
    </source>
</evidence>
<name>A0A2M8KML8_9BACT</name>
<evidence type="ECO:0000313" key="2">
    <source>
        <dbReference type="Proteomes" id="UP000231434"/>
    </source>
</evidence>
<protein>
    <recommendedName>
        <fullName evidence="3">VOC domain-containing protein</fullName>
    </recommendedName>
</protein>
<organism evidence="1 2">
    <name type="scientific">Candidatus Roizmanbacteria bacterium CG10_big_fil_rev_8_21_14_0_10_36_26</name>
    <dbReference type="NCBI Taxonomy" id="1974851"/>
    <lineage>
        <taxon>Bacteria</taxon>
        <taxon>Candidatus Roizmaniibacteriota</taxon>
    </lineage>
</organism>
<sequence length="125" mass="14508">MNKKVALSDIILEIHTPDFKIVRDFYGALGFKEVWNYPPKGQSGYMVMKRENSILAFFCGNEEVYNHSFFKRFPKTTPHGYGIEICLYISDQPIDKYYQHVLDTVGKEKIITPLELNHGKVKIFG</sequence>
<accession>A0A2M8KML8</accession>
<proteinExistence type="predicted"/>
<dbReference type="SUPFAM" id="SSF54593">
    <property type="entry name" value="Glyoxalase/Bleomycin resistance protein/Dihydroxybiphenyl dioxygenase"/>
    <property type="match status" value="1"/>
</dbReference>